<reference evidence="2 3" key="1">
    <citation type="journal article" date="2012" name="Eukaryot. Cell">
        <title>Genome sequence of the fungus Glarea lozoyensis: the first genome sequence of a species from the Helotiaceae family.</title>
        <authorList>
            <person name="Youssar L."/>
            <person name="Gruening B.A."/>
            <person name="Erxleben A."/>
            <person name="Guenther S."/>
            <person name="Huettel W."/>
        </authorList>
    </citation>
    <scope>NUCLEOTIDE SEQUENCE [LARGE SCALE GENOMIC DNA]</scope>
    <source>
        <strain evidence="3">ATCC 74030 / MF5533</strain>
    </source>
</reference>
<evidence type="ECO:0000313" key="2">
    <source>
        <dbReference type="EMBL" id="EHL02795.1"/>
    </source>
</evidence>
<accession>H0EF93</accession>
<dbReference type="EMBL" id="AGUE01000019">
    <property type="protein sequence ID" value="EHL02795.1"/>
    <property type="molecule type" value="Genomic_DNA"/>
</dbReference>
<dbReference type="Proteomes" id="UP000005446">
    <property type="component" value="Unassembled WGS sequence"/>
</dbReference>
<dbReference type="AlphaFoldDB" id="H0EF93"/>
<keyword evidence="1" id="KW-0175">Coiled coil</keyword>
<dbReference type="HOGENOM" id="CLU_1354732_0_0_1"/>
<organism evidence="2 3">
    <name type="scientific">Glarea lozoyensis (strain ATCC 74030 / MF5533)</name>
    <dbReference type="NCBI Taxonomy" id="1104152"/>
    <lineage>
        <taxon>Eukaryota</taxon>
        <taxon>Fungi</taxon>
        <taxon>Dikarya</taxon>
        <taxon>Ascomycota</taxon>
        <taxon>Pezizomycotina</taxon>
        <taxon>Leotiomycetes</taxon>
        <taxon>Helotiales</taxon>
        <taxon>Helotiaceae</taxon>
        <taxon>Glarea</taxon>
    </lineage>
</organism>
<protein>
    <submittedName>
        <fullName evidence="2">Uncharacterized protein</fullName>
    </submittedName>
</protein>
<keyword evidence="3" id="KW-1185">Reference proteome</keyword>
<proteinExistence type="predicted"/>
<evidence type="ECO:0000256" key="1">
    <source>
        <dbReference type="SAM" id="Coils"/>
    </source>
</evidence>
<comment type="caution">
    <text evidence="2">The sequence shown here is derived from an EMBL/GenBank/DDBJ whole genome shotgun (WGS) entry which is preliminary data.</text>
</comment>
<evidence type="ECO:0000313" key="3">
    <source>
        <dbReference type="Proteomes" id="UP000005446"/>
    </source>
</evidence>
<dbReference type="OrthoDB" id="3550125at2759"/>
<gene>
    <name evidence="2" type="ORF">M7I_1134</name>
</gene>
<sequence>MEPLPNPIALDKSFAIRSIDLLITSHPDLQSELDVVKKAIQNHENELEASKDIAERQLQQKLDEMMQESELLQKSVNDKDGFICEVFEKLDKYDDQLDQNARELSDANNRVIWFENEIERLTGIAHRTQREHAQEHSNNERQKRLMIEEYEEKLKAEMTKLEKTCQAKQLEVEDRMTQTLNLYRNYFNQQQHLYRTALREPN</sequence>
<name>H0EF93_GLAL7</name>
<dbReference type="InParanoid" id="H0EF93"/>
<feature type="coiled-coil region" evidence="1">
    <location>
        <begin position="26"/>
        <end position="171"/>
    </location>
</feature>